<evidence type="ECO:0000256" key="1">
    <source>
        <dbReference type="ARBA" id="ARBA00023015"/>
    </source>
</evidence>
<feature type="region of interest" description="Disordered" evidence="4">
    <location>
        <begin position="551"/>
        <end position="616"/>
    </location>
</feature>
<proteinExistence type="predicted"/>
<dbReference type="PANTHER" id="PTHR22970">
    <property type="entry name" value="AT-RICH INTERACTIVE DOMAIN-CONTAINING PROTEIN 2"/>
    <property type="match status" value="1"/>
</dbReference>
<dbReference type="AlphaFoldDB" id="L8GNE5"/>
<feature type="region of interest" description="Disordered" evidence="4">
    <location>
        <begin position="266"/>
        <end position="309"/>
    </location>
</feature>
<name>L8GNE5_ACACF</name>
<feature type="compositionally biased region" description="Basic residues" evidence="4">
    <location>
        <begin position="631"/>
        <end position="647"/>
    </location>
</feature>
<feature type="compositionally biased region" description="Low complexity" evidence="4">
    <location>
        <begin position="730"/>
        <end position="743"/>
    </location>
</feature>
<accession>L8GNE5</accession>
<dbReference type="Proteomes" id="UP000011083">
    <property type="component" value="Unassembled WGS sequence"/>
</dbReference>
<dbReference type="SMART" id="SM00501">
    <property type="entry name" value="BRIGHT"/>
    <property type="match status" value="1"/>
</dbReference>
<evidence type="ECO:0000313" key="7">
    <source>
        <dbReference type="Proteomes" id="UP000011083"/>
    </source>
</evidence>
<keyword evidence="3" id="KW-0539">Nucleus</keyword>
<dbReference type="Gene3D" id="1.10.150.60">
    <property type="entry name" value="ARID DNA-binding domain"/>
    <property type="match status" value="1"/>
</dbReference>
<sequence length="840" mass="91183">MEGDEDQAERKAFLAKLKDYMEKRGTPIDRIPQLGQREVDLFKLYHEVTKRGGLNEVVSNKGMKEKYLFAYERRFFHNLDDDAMVPKRPVGRPRKEERMLRDEGKVREPIAPAYGPGTRRSTRRAASEAAARTSAAIAGERGITGPVGVSAASTSCPKAPIPPTQPPASRPCISDCDYTRTAIPKASSQLKGAWASYHPALRLVALALESESTPSAQVDWALGTLLVLSFEEQLHLSAIPLTGLLDSLLRHARPYHSFLLRALGADDKNESESESDDDSEDEGSEESEESESESDDGEGNDDVAPLAVPTKAERQRGVKVWEIVRNLSCIPENEAALADHRRFVRTVVRLMNLERRLDQRQRRQRRRPTSVKREWVERLSRNALDVYSSVCHHPALAGSATVARAAPALLYFVDSAGAGATSAAAAAAGEVDETVWTAVECLRKLTHEGDNEARLLPFTDALLDALARLLCARDGSDDDEAGEGEGDDERAKGDGGERRRRAGERESEVAELKGAVLAVLLNLAKCSPRTACRLPAHPGLMRRLFGLVATPSSSHNVEPGENDNENENENEDGEADDEEEREEEEEEEEEEREEADVEADDASATLKRKGEEEEEAVKAFLKSVAARKTRIKKMTTTKKEKRAAKRHKVDDAGVVGGEKSEAAPTATSTSATAGEVAPVDGTTAVADAAMEVDQETTKKNENENEAGSEKATPPSAAANGEEKDEEEKPAAVGTATATASSTAARHRVGGGNKRKRRDEGDDGYAGDVVERVRERLRKQAGLVLSKLADDPACCDALRVYDGLVVQAMLLAPHQGPLAPLLHKLLLNIGLAVASSSPTAF</sequence>
<organism evidence="6 7">
    <name type="scientific">Acanthamoeba castellanii (strain ATCC 30010 / Neff)</name>
    <dbReference type="NCBI Taxonomy" id="1257118"/>
    <lineage>
        <taxon>Eukaryota</taxon>
        <taxon>Amoebozoa</taxon>
        <taxon>Discosea</taxon>
        <taxon>Longamoebia</taxon>
        <taxon>Centramoebida</taxon>
        <taxon>Acanthamoebidae</taxon>
        <taxon>Acanthamoeba</taxon>
    </lineage>
</organism>
<dbReference type="PANTHER" id="PTHR22970:SF14">
    <property type="entry name" value="AT-RICH INTERACTIVE DOMAIN-CONTAINING PROTEIN 2"/>
    <property type="match status" value="1"/>
</dbReference>
<evidence type="ECO:0000313" key="6">
    <source>
        <dbReference type="EMBL" id="ELR14273.1"/>
    </source>
</evidence>
<protein>
    <submittedName>
        <fullName evidence="6">ARID/BRIGHT DNA binding domain containing protein</fullName>
    </submittedName>
</protein>
<feature type="compositionally biased region" description="Basic residues" evidence="4">
    <location>
        <begin position="744"/>
        <end position="756"/>
    </location>
</feature>
<dbReference type="Pfam" id="PF01388">
    <property type="entry name" value="ARID"/>
    <property type="match status" value="1"/>
</dbReference>
<dbReference type="KEGG" id="acan:ACA1_105940"/>
<feature type="compositionally biased region" description="Acidic residues" evidence="4">
    <location>
        <begin position="560"/>
        <end position="601"/>
    </location>
</feature>
<dbReference type="STRING" id="1257118.L8GNE5"/>
<feature type="compositionally biased region" description="Basic and acidic residues" evidence="4">
    <location>
        <begin position="489"/>
        <end position="508"/>
    </location>
</feature>
<keyword evidence="2" id="KW-0804">Transcription</keyword>
<gene>
    <name evidence="6" type="ORF">ACA1_105940</name>
</gene>
<evidence type="ECO:0000259" key="5">
    <source>
        <dbReference type="PROSITE" id="PS51011"/>
    </source>
</evidence>
<feature type="compositionally biased region" description="Acidic residues" evidence="4">
    <location>
        <begin position="476"/>
        <end position="488"/>
    </location>
</feature>
<dbReference type="VEuPathDB" id="AmoebaDB:ACA1_105940"/>
<keyword evidence="1" id="KW-0805">Transcription regulation</keyword>
<dbReference type="EMBL" id="KB008060">
    <property type="protein sequence ID" value="ELR14273.1"/>
    <property type="molecule type" value="Genomic_DNA"/>
</dbReference>
<reference evidence="6 7" key="1">
    <citation type="journal article" date="2013" name="Genome Biol.">
        <title>Genome of Acanthamoeba castellanii highlights extensive lateral gene transfer and early evolution of tyrosine kinase signaling.</title>
        <authorList>
            <person name="Clarke M."/>
            <person name="Lohan A.J."/>
            <person name="Liu B."/>
            <person name="Lagkouvardos I."/>
            <person name="Roy S."/>
            <person name="Zafar N."/>
            <person name="Bertelli C."/>
            <person name="Schilde C."/>
            <person name="Kianianmomeni A."/>
            <person name="Burglin T.R."/>
            <person name="Frech C."/>
            <person name="Turcotte B."/>
            <person name="Kopec K.O."/>
            <person name="Synnott J.M."/>
            <person name="Choo C."/>
            <person name="Paponov I."/>
            <person name="Finkler A."/>
            <person name="Soon Heng Tan C."/>
            <person name="Hutchins A.P."/>
            <person name="Weinmeier T."/>
            <person name="Rattei T."/>
            <person name="Chu J.S."/>
            <person name="Gimenez G."/>
            <person name="Irimia M."/>
            <person name="Rigden D.J."/>
            <person name="Fitzpatrick D.A."/>
            <person name="Lorenzo-Morales J."/>
            <person name="Bateman A."/>
            <person name="Chiu C.H."/>
            <person name="Tang P."/>
            <person name="Hegemann P."/>
            <person name="Fromm H."/>
            <person name="Raoult D."/>
            <person name="Greub G."/>
            <person name="Miranda-Saavedra D."/>
            <person name="Chen N."/>
            <person name="Nash P."/>
            <person name="Ginger M.L."/>
            <person name="Horn M."/>
            <person name="Schaap P."/>
            <person name="Caler L."/>
            <person name="Loftus B."/>
        </authorList>
    </citation>
    <scope>NUCLEOTIDE SEQUENCE [LARGE SCALE GENOMIC DNA]</scope>
    <source>
        <strain evidence="6 7">Neff</strain>
    </source>
</reference>
<dbReference type="PROSITE" id="PS51011">
    <property type="entry name" value="ARID"/>
    <property type="match status" value="1"/>
</dbReference>
<evidence type="ECO:0000256" key="3">
    <source>
        <dbReference type="ARBA" id="ARBA00023242"/>
    </source>
</evidence>
<dbReference type="GO" id="GO:0003677">
    <property type="term" value="F:DNA binding"/>
    <property type="evidence" value="ECO:0007669"/>
    <property type="project" value="InterPro"/>
</dbReference>
<dbReference type="InterPro" id="IPR036431">
    <property type="entry name" value="ARID_dom_sf"/>
</dbReference>
<evidence type="ECO:0000256" key="2">
    <source>
        <dbReference type="ARBA" id="ARBA00023163"/>
    </source>
</evidence>
<feature type="compositionally biased region" description="Low complexity" evidence="4">
    <location>
        <begin position="662"/>
        <end position="673"/>
    </location>
</feature>
<feature type="domain" description="ARID" evidence="5">
    <location>
        <begin position="7"/>
        <end position="107"/>
    </location>
</feature>
<feature type="region of interest" description="Disordered" evidence="4">
    <location>
        <begin position="109"/>
        <end position="134"/>
    </location>
</feature>
<dbReference type="OrthoDB" id="10044343at2759"/>
<feature type="region of interest" description="Disordered" evidence="4">
    <location>
        <begin position="475"/>
        <end position="508"/>
    </location>
</feature>
<evidence type="ECO:0000256" key="4">
    <source>
        <dbReference type="SAM" id="MobiDB-lite"/>
    </source>
</evidence>
<dbReference type="InterPro" id="IPR001606">
    <property type="entry name" value="ARID_dom"/>
</dbReference>
<feature type="compositionally biased region" description="Acidic residues" evidence="4">
    <location>
        <begin position="272"/>
        <end position="301"/>
    </location>
</feature>
<dbReference type="GeneID" id="14914848"/>
<feature type="region of interest" description="Disordered" evidence="4">
    <location>
        <begin position="631"/>
        <end position="763"/>
    </location>
</feature>
<dbReference type="SUPFAM" id="SSF46774">
    <property type="entry name" value="ARID-like"/>
    <property type="match status" value="1"/>
</dbReference>
<keyword evidence="7" id="KW-1185">Reference proteome</keyword>
<dbReference type="SMART" id="SM01014">
    <property type="entry name" value="ARID"/>
    <property type="match status" value="1"/>
</dbReference>
<dbReference type="InterPro" id="IPR052406">
    <property type="entry name" value="Chromatin_Remodeling_Comp"/>
</dbReference>
<dbReference type="RefSeq" id="XP_004336286.1">
    <property type="nucleotide sequence ID" value="XM_004336238.1"/>
</dbReference>